<feature type="transmembrane region" description="Helical" evidence="1">
    <location>
        <begin position="41"/>
        <end position="61"/>
    </location>
</feature>
<dbReference type="AlphaFoldDB" id="A0A5N8WN67"/>
<feature type="transmembrane region" description="Helical" evidence="1">
    <location>
        <begin position="106"/>
        <end position="128"/>
    </location>
</feature>
<feature type="transmembrane region" description="Helical" evidence="1">
    <location>
        <begin position="194"/>
        <end position="213"/>
    </location>
</feature>
<dbReference type="RefSeq" id="WP_152858948.1">
    <property type="nucleotide sequence ID" value="NZ_VMNX01000005.1"/>
</dbReference>
<accession>A0A5N8WN67</accession>
<feature type="transmembrane region" description="Helical" evidence="1">
    <location>
        <begin position="165"/>
        <end position="182"/>
    </location>
</feature>
<feature type="transmembrane region" description="Helical" evidence="1">
    <location>
        <begin position="67"/>
        <end position="85"/>
    </location>
</feature>
<protein>
    <submittedName>
        <fullName evidence="2">Integral membrane regulator</fullName>
    </submittedName>
</protein>
<keyword evidence="3" id="KW-1185">Reference proteome</keyword>
<reference evidence="2 3" key="1">
    <citation type="submission" date="2019-09" db="EMBL/GenBank/DDBJ databases">
        <authorList>
            <person name="Duangmal K."/>
            <person name="Teo W.F.A."/>
            <person name="Lipun K."/>
        </authorList>
    </citation>
    <scope>NUCLEOTIDE SEQUENCE [LARGE SCALE GENOMIC DNA]</scope>
    <source>
        <strain evidence="2 3">K1PN6</strain>
    </source>
</reference>
<keyword evidence="1" id="KW-1133">Transmembrane helix</keyword>
<evidence type="ECO:0000256" key="1">
    <source>
        <dbReference type="SAM" id="Phobius"/>
    </source>
</evidence>
<keyword evidence="1" id="KW-0812">Transmembrane</keyword>
<proteinExistence type="predicted"/>
<name>A0A5N8WN67_9ACTN</name>
<gene>
    <name evidence="2" type="ORF">FPZ41_03355</name>
</gene>
<dbReference type="NCBIfam" id="NF038065">
    <property type="entry name" value="Pr6Pr"/>
    <property type="match status" value="1"/>
</dbReference>
<dbReference type="InterPro" id="IPR049713">
    <property type="entry name" value="Pr6Pr-like"/>
</dbReference>
<dbReference type="EMBL" id="VMNX01000005">
    <property type="protein sequence ID" value="MPY47675.1"/>
    <property type="molecule type" value="Genomic_DNA"/>
</dbReference>
<comment type="caution">
    <text evidence="2">The sequence shown here is derived from an EMBL/GenBank/DDBJ whole genome shotgun (WGS) entry which is preliminary data.</text>
</comment>
<sequence>MTTPIPRDIPDLPAIPGMPAPLQSVVPASAVVAPNRRPVAAAFRLMVALTAAAGVGVELLLGSPLHVLSYFMIQTGVLVAVVFASSASRAWTARRPLPPRVTGGTLLYISIAALISHVILTGGSTAFLTMGPTPVPGAVPAPGAGPGSGTAEVATLTGWPAPANPLLHTLLPLAVVADWLLFTRPAPLRPALAATWLLYPLAYLAFTLARGFLLPDGSSASYLYPFLDVNHQGYKSVLANALLIGLACYALGLLLVALDHLRPNPVRPRRGRLDW</sequence>
<keyword evidence="1" id="KW-0472">Membrane</keyword>
<organism evidence="2 3">
    <name type="scientific">Streptomyces acidicola</name>
    <dbReference type="NCBI Taxonomy" id="2596892"/>
    <lineage>
        <taxon>Bacteria</taxon>
        <taxon>Bacillati</taxon>
        <taxon>Actinomycetota</taxon>
        <taxon>Actinomycetes</taxon>
        <taxon>Kitasatosporales</taxon>
        <taxon>Streptomycetaceae</taxon>
        <taxon>Streptomyces</taxon>
    </lineage>
</organism>
<evidence type="ECO:0000313" key="2">
    <source>
        <dbReference type="EMBL" id="MPY47675.1"/>
    </source>
</evidence>
<feature type="transmembrane region" description="Helical" evidence="1">
    <location>
        <begin position="233"/>
        <end position="258"/>
    </location>
</feature>
<evidence type="ECO:0000313" key="3">
    <source>
        <dbReference type="Proteomes" id="UP000373149"/>
    </source>
</evidence>
<dbReference type="Proteomes" id="UP000373149">
    <property type="component" value="Unassembled WGS sequence"/>
</dbReference>